<keyword evidence="2" id="KW-1185">Reference proteome</keyword>
<dbReference type="EMBL" id="JAJKFW010000023">
    <property type="protein sequence ID" value="MCC9643171.1"/>
    <property type="molecule type" value="Genomic_DNA"/>
</dbReference>
<dbReference type="RefSeq" id="WP_230274105.1">
    <property type="nucleotide sequence ID" value="NZ_JAJKFW010000023.1"/>
</dbReference>
<dbReference type="PANTHER" id="PTHR33375">
    <property type="entry name" value="CHROMOSOME-PARTITIONING PROTEIN PARB-RELATED"/>
    <property type="match status" value="1"/>
</dbReference>
<gene>
    <name evidence="1" type="ORF">LOC71_12875</name>
</gene>
<evidence type="ECO:0000313" key="1">
    <source>
        <dbReference type="EMBL" id="MCC9643171.1"/>
    </source>
</evidence>
<proteinExistence type="predicted"/>
<dbReference type="InterPro" id="IPR036086">
    <property type="entry name" value="ParB/Sulfiredoxin_sf"/>
</dbReference>
<dbReference type="Gene3D" id="1.10.10.2830">
    <property type="match status" value="1"/>
</dbReference>
<dbReference type="Proteomes" id="UP001430306">
    <property type="component" value="Unassembled WGS sequence"/>
</dbReference>
<evidence type="ECO:0000313" key="2">
    <source>
        <dbReference type="Proteomes" id="UP001430306"/>
    </source>
</evidence>
<dbReference type="SUPFAM" id="SSF110849">
    <property type="entry name" value="ParB/Sulfiredoxin"/>
    <property type="match status" value="1"/>
</dbReference>
<dbReference type="Gene3D" id="3.90.1530.10">
    <property type="entry name" value="Conserved hypothetical protein from pyrococcus furiosus pfu- 392566-001, ParB domain"/>
    <property type="match status" value="1"/>
</dbReference>
<name>A0ABS8NHZ2_9BACT</name>
<organism evidence="1 2">
    <name type="scientific">Rhodopirellula halodulae</name>
    <dbReference type="NCBI Taxonomy" id="2894198"/>
    <lineage>
        <taxon>Bacteria</taxon>
        <taxon>Pseudomonadati</taxon>
        <taxon>Planctomycetota</taxon>
        <taxon>Planctomycetia</taxon>
        <taxon>Pirellulales</taxon>
        <taxon>Pirellulaceae</taxon>
        <taxon>Rhodopirellula</taxon>
    </lineage>
</organism>
<dbReference type="PANTHER" id="PTHR33375:SF1">
    <property type="entry name" value="CHROMOSOME-PARTITIONING PROTEIN PARB-RELATED"/>
    <property type="match status" value="1"/>
</dbReference>
<comment type="caution">
    <text evidence="1">The sequence shown here is derived from an EMBL/GenBank/DDBJ whole genome shotgun (WGS) entry which is preliminary data.</text>
</comment>
<accession>A0ABS8NHZ2</accession>
<sequence>MSRYPIHPAATLMPEMDPEEYRGLVDDIRKHGLLESIVLCDGKVIDGRHRLKACGEIGIDPPTVLLDASLHPDPVAYVLSTNLHRRHLSPSQRAMIAAETVTSGHGGNRRADQAANVPLEKTTAEAATQLSVSSRSVTTARSILKAGDQAVIDAVASGEMSLRRASRAIRESQEKTEHIDPSCNRKKLLRKAAAAMEAAMRDVDSCNHSKRLPEFDQFLQSYRATWNRLQQWARNCA</sequence>
<protein>
    <submittedName>
        <fullName evidence="1">ParB/RepB/Spo0J family partition protein</fullName>
    </submittedName>
</protein>
<reference evidence="1" key="1">
    <citation type="submission" date="2021-11" db="EMBL/GenBank/DDBJ databases">
        <title>Genome sequence.</title>
        <authorList>
            <person name="Sun Q."/>
        </authorList>
    </citation>
    <scope>NUCLEOTIDE SEQUENCE</scope>
    <source>
        <strain evidence="1">JC740</strain>
    </source>
</reference>
<dbReference type="InterPro" id="IPR050336">
    <property type="entry name" value="Chromosome_partition/occlusion"/>
</dbReference>